<reference evidence="1 2" key="1">
    <citation type="journal article" date="2020" name="Cell Host Microbe">
        <title>Functional and Genomic Variation between Human-Derived Isolates of Lachnospiraceae Reveals Inter- and Intra-Species Diversity.</title>
        <authorList>
            <person name="Sorbara M.T."/>
            <person name="Littmann E.R."/>
            <person name="Fontana E."/>
            <person name="Moody T.U."/>
            <person name="Kohout C.E."/>
            <person name="Gjonbalaj M."/>
            <person name="Eaton V."/>
            <person name="Seok R."/>
            <person name="Leiner I.M."/>
            <person name="Pamer E.G."/>
        </authorList>
    </citation>
    <scope>NUCLEOTIDE SEQUENCE [LARGE SCALE GENOMIC DNA]</scope>
    <source>
        <strain evidence="1 2">MSK.1.17</strain>
    </source>
</reference>
<sequence>MKGDEKVNLYILPIQRVLLEYVLKLGDMIFFPGNISNKDIECSSLTDDEKKKLRLVVKNNQRYFTKYLKGIAFLLMSSQYNIDEINNDITIFEKILNDANRQFDYIRILECPFNRPEYTIGIPGLIDGKRILFSINDDYLIVTYINGEEEFYLMQKGIGLDLGIREDNNPKLYRALYSHRNDEVYNLYRRYIAEACEALQIIDETRCFVFLFSKIDGMGLCDTYHFTDNKKRILSIVAENQLDFDSISSQLYFYSKEIRTEVVHKEKRIDELVSLSKAHNINQKLFNIIIRFCTKVIDSGITSIESLKEYILSEVRKYVYKTPQEQLLAELPTVYDQRTTYVAVLEGLQINFPEKRGNYLLIPSLDHFESNKYYKNYIAKDLGEEYESIFNDFSIEDFEYIIEILYRCERSDDKYSRIIGLNLPKLNDDDMCSPNIREPFVDYICNKLHECLYYDMLSGGDILNGEVLPPKVGIQAGIRAIYEFVEDKEELYLQYVPGRVFSEYQIPPEPYQCIQIYKDDIYQILFGNANYIDDLCKRSLVNVCETEYIRDWTQRISYLFDTFDGIDPRNYNKEKVIKLVFTMLSIDKTDYLQNKKKYEQLKNKYRNPILHGGKSIFEIESNINEIKKVGLYLQNTIVDYCIKIHSLSISTWEELDNVYRVKQRSLKV</sequence>
<dbReference type="EMBL" id="JAAITT010000005">
    <property type="protein sequence ID" value="NSJ48086.1"/>
    <property type="molecule type" value="Genomic_DNA"/>
</dbReference>
<protein>
    <recommendedName>
        <fullName evidence="3">Apea-like HEPN domain-containing protein</fullName>
    </recommendedName>
</protein>
<dbReference type="RefSeq" id="WP_165641353.1">
    <property type="nucleotide sequence ID" value="NZ_JAWQDI010000001.1"/>
</dbReference>
<evidence type="ECO:0008006" key="3">
    <source>
        <dbReference type="Google" id="ProtNLM"/>
    </source>
</evidence>
<accession>A0ABX2HHY3</accession>
<organism evidence="1 2">
    <name type="scientific">Enterocloster aldenensis</name>
    <dbReference type="NCBI Taxonomy" id="358742"/>
    <lineage>
        <taxon>Bacteria</taxon>
        <taxon>Bacillati</taxon>
        <taxon>Bacillota</taxon>
        <taxon>Clostridia</taxon>
        <taxon>Lachnospirales</taxon>
        <taxon>Lachnospiraceae</taxon>
        <taxon>Enterocloster</taxon>
    </lineage>
</organism>
<keyword evidence="2" id="KW-1185">Reference proteome</keyword>
<name>A0ABX2HHY3_9FIRM</name>
<proteinExistence type="predicted"/>
<comment type="caution">
    <text evidence="1">The sequence shown here is derived from an EMBL/GenBank/DDBJ whole genome shotgun (WGS) entry which is preliminary data.</text>
</comment>
<evidence type="ECO:0000313" key="1">
    <source>
        <dbReference type="EMBL" id="NSJ48086.1"/>
    </source>
</evidence>
<dbReference type="Proteomes" id="UP000669239">
    <property type="component" value="Unassembled WGS sequence"/>
</dbReference>
<gene>
    <name evidence="1" type="ORF">G5B36_05165</name>
</gene>
<evidence type="ECO:0000313" key="2">
    <source>
        <dbReference type="Proteomes" id="UP000669239"/>
    </source>
</evidence>